<dbReference type="PANTHER" id="PTHR11777">
    <property type="entry name" value="ALANYL-TRNA SYNTHETASE"/>
    <property type="match status" value="1"/>
</dbReference>
<dbReference type="Pfam" id="PF02272">
    <property type="entry name" value="DHHA1"/>
    <property type="match status" value="1"/>
</dbReference>
<comment type="function">
    <text evidence="11 13">Catalyzes the attachment of alanine to tRNA(Ala) in a two-step reaction: alanine is first activated by ATP to form Ala-AMP and then transferred to the acceptor end of tRNA(Ala). Also edits incorrectly charged Ser-tRNA(Ala) and Gly-tRNA(Ala) via its editing domain.</text>
</comment>
<evidence type="ECO:0000313" key="15">
    <source>
        <dbReference type="EMBL" id="CAA9479209.1"/>
    </source>
</evidence>
<dbReference type="FunFam" id="3.30.980.10:FF:000004">
    <property type="entry name" value="Alanine--tRNA ligase, cytoplasmic"/>
    <property type="match status" value="1"/>
</dbReference>
<dbReference type="NCBIfam" id="TIGR00344">
    <property type="entry name" value="alaS"/>
    <property type="match status" value="1"/>
</dbReference>
<comment type="domain">
    <text evidence="13">Consists of three domains; the N-terminal catalytic domain, the editing domain and the C-terminal C-Ala domain. The editing domain removes incorrectly charged amino acids, while the C-Ala domain, along with tRNA(Ala), serves as a bridge to cooperatively bring together the editing and aminoacylation centers thus stimulating deacylation of misacylated tRNAs.</text>
</comment>
<evidence type="ECO:0000256" key="13">
    <source>
        <dbReference type="HAMAP-Rule" id="MF_00036"/>
    </source>
</evidence>
<sequence>MTSDEIRERFLAFFEQRDHRRLPSASLVPAEHDPSVLLTTAGMHPLKPYFQGRERPPHPRLTTCQKCFRTPDIDQVGITARHLTFFEMLGNFSVGDYFKAGAVEFAWELSLEVFGFDPERIWITVFEGDEALGLGPDEEAIEAWLAIGVPRERIVALPRSENFWQAGPVGPCGPCSELYLDRGLDFGAPDDLPGGENERFLEYWNLVFMQYDQKTEGVLTPLPTQNIDTGLGLNRLAAILQDKPSVFETDQFSPLIALGERLSGRTYGESPDVDRALRILADHTRGMSMLVADGVVPSNEDRGYVLRRLMRRAVVQGRRIGIEPGFLPAFAAEVRDSLGKAYPELLEHADTVDMWLAREEEAFGRTIVQGTRLLAEHVERARAEGLEGIGAAEAFQLHDTYGFPFELTLELAAEQGFGVDQQGFEELMEGQRERARATAGRGATDDLRERIRAFAGDVGFDTTFTGYETVEQPTAVGAVAREDGRLLVKLVESPFYATGGGQVHDGGVLECESGDCRARVLDVIRLGDDQALVVEPESGELAEGERVVARVDRAARRATECNHTATHLLHAALREALGSHVRQAGSYVGPDKLRFDFTHGSPLGTQVIAAIEDRVNEWVLANQPVRAMTTTLAEAHALGAMALFGEKYGDVVRMVEVGDGQWSRELCGGTHVRSTAEIGALRITTETSSAANVRRIEAVTGPAAIELLRRHDRELLEVATVLRTAPDQAAAIVAERERQRRELEKQVRDAASRSSAPDLATLARAATDAGGVRVLAEQVDGVEPKALMELADKLRGNLGDAAIVLGTVADDRVSLVVSVTPSVVERGVKAGAVVKLAAQRVGGGGGGRDTMAQAGGRDPEQLPAALQAARDEIERLLGA</sequence>
<name>A0A6J4RQM4_9ACTN</name>
<feature type="binding site" evidence="13">
    <location>
        <position position="563"/>
    </location>
    <ligand>
        <name>Zn(2+)</name>
        <dbReference type="ChEBI" id="CHEBI:29105"/>
    </ligand>
</feature>
<keyword evidence="13" id="KW-0963">Cytoplasm</keyword>
<keyword evidence="4 13" id="KW-0479">Metal-binding</keyword>
<dbReference type="InterPro" id="IPR012947">
    <property type="entry name" value="tRNA_SAD"/>
</dbReference>
<comment type="subcellular location">
    <subcellularLocation>
        <location evidence="13">Cytoplasm</location>
    </subcellularLocation>
</comment>
<dbReference type="InterPro" id="IPR018164">
    <property type="entry name" value="Ala-tRNA-synth_IIc_N"/>
</dbReference>
<evidence type="ECO:0000256" key="11">
    <source>
        <dbReference type="ARBA" id="ARBA00024779"/>
    </source>
</evidence>
<gene>
    <name evidence="13" type="primary">alaS</name>
    <name evidence="15" type="ORF">AVDCRST_MAG69-665</name>
</gene>
<dbReference type="Gene3D" id="2.40.30.130">
    <property type="match status" value="1"/>
</dbReference>
<dbReference type="Gene3D" id="3.30.930.10">
    <property type="entry name" value="Bira Bifunctional Protein, Domain 2"/>
    <property type="match status" value="1"/>
</dbReference>
<dbReference type="Pfam" id="PF07973">
    <property type="entry name" value="tRNA_SAD"/>
    <property type="match status" value="1"/>
</dbReference>
<keyword evidence="9 13" id="KW-0648">Protein biosynthesis</keyword>
<comment type="similarity">
    <text evidence="1 13">Belongs to the class-II aminoacyl-tRNA synthetase family.</text>
</comment>
<dbReference type="GO" id="GO:0002161">
    <property type="term" value="F:aminoacyl-tRNA deacylase activity"/>
    <property type="evidence" value="ECO:0007669"/>
    <property type="project" value="TreeGrafter"/>
</dbReference>
<evidence type="ECO:0000256" key="3">
    <source>
        <dbReference type="ARBA" id="ARBA00022598"/>
    </source>
</evidence>
<dbReference type="FunFam" id="3.30.54.20:FF:000001">
    <property type="entry name" value="Alanine--tRNA ligase"/>
    <property type="match status" value="1"/>
</dbReference>
<protein>
    <recommendedName>
        <fullName evidence="13">Alanine--tRNA ligase</fullName>
        <ecNumber evidence="13">6.1.1.7</ecNumber>
    </recommendedName>
    <alternativeName>
        <fullName evidence="13">Alanyl-tRNA synthetase</fullName>
        <shortName evidence="13">AlaRS</shortName>
    </alternativeName>
</protein>
<dbReference type="InterPro" id="IPR018165">
    <property type="entry name" value="Ala-tRNA-synth_IIc_core"/>
</dbReference>
<dbReference type="PRINTS" id="PR00980">
    <property type="entry name" value="TRNASYNTHALA"/>
</dbReference>
<feature type="binding site" evidence="13">
    <location>
        <position position="667"/>
    </location>
    <ligand>
        <name>Zn(2+)</name>
        <dbReference type="ChEBI" id="CHEBI:29105"/>
    </ligand>
</feature>
<dbReference type="PROSITE" id="PS50860">
    <property type="entry name" value="AA_TRNA_LIGASE_II_ALA"/>
    <property type="match status" value="1"/>
</dbReference>
<evidence type="ECO:0000256" key="4">
    <source>
        <dbReference type="ARBA" id="ARBA00022723"/>
    </source>
</evidence>
<dbReference type="InterPro" id="IPR018162">
    <property type="entry name" value="Ala-tRNA-ligase_IIc_anticod-bd"/>
</dbReference>
<dbReference type="Gene3D" id="3.30.980.10">
    <property type="entry name" value="Threonyl-trna Synthetase, Chain A, domain 2"/>
    <property type="match status" value="1"/>
</dbReference>
<proteinExistence type="inferred from homology"/>
<dbReference type="SUPFAM" id="SSF55681">
    <property type="entry name" value="Class II aaRS and biotin synthetases"/>
    <property type="match status" value="1"/>
</dbReference>
<accession>A0A6J4RQM4</accession>
<dbReference type="FunFam" id="3.10.310.40:FF:000001">
    <property type="entry name" value="Alanine--tRNA ligase"/>
    <property type="match status" value="1"/>
</dbReference>
<dbReference type="InterPro" id="IPR050058">
    <property type="entry name" value="Ala-tRNA_ligase"/>
</dbReference>
<feature type="binding site" evidence="13">
    <location>
        <position position="567"/>
    </location>
    <ligand>
        <name>Zn(2+)</name>
        <dbReference type="ChEBI" id="CHEBI:29105"/>
    </ligand>
</feature>
<keyword evidence="2 13" id="KW-0820">tRNA-binding</keyword>
<dbReference type="GO" id="GO:0006419">
    <property type="term" value="P:alanyl-tRNA aminoacylation"/>
    <property type="evidence" value="ECO:0007669"/>
    <property type="project" value="UniProtKB-UniRule"/>
</dbReference>
<dbReference type="PANTHER" id="PTHR11777:SF9">
    <property type="entry name" value="ALANINE--TRNA LIGASE, CYTOPLASMIC"/>
    <property type="match status" value="1"/>
</dbReference>
<evidence type="ECO:0000256" key="10">
    <source>
        <dbReference type="ARBA" id="ARBA00023146"/>
    </source>
</evidence>
<organism evidence="15">
    <name type="scientific">uncultured Solirubrobacteraceae bacterium</name>
    <dbReference type="NCBI Taxonomy" id="1162706"/>
    <lineage>
        <taxon>Bacteria</taxon>
        <taxon>Bacillati</taxon>
        <taxon>Actinomycetota</taxon>
        <taxon>Thermoleophilia</taxon>
        <taxon>Solirubrobacterales</taxon>
        <taxon>Solirubrobacteraceae</taxon>
        <taxon>environmental samples</taxon>
    </lineage>
</organism>
<feature type="binding site" evidence="13">
    <location>
        <position position="671"/>
    </location>
    <ligand>
        <name>Zn(2+)</name>
        <dbReference type="ChEBI" id="CHEBI:29105"/>
    </ligand>
</feature>
<dbReference type="CDD" id="cd00673">
    <property type="entry name" value="AlaRS_core"/>
    <property type="match status" value="1"/>
</dbReference>
<reference evidence="15" key="1">
    <citation type="submission" date="2020-02" db="EMBL/GenBank/DDBJ databases">
        <authorList>
            <person name="Meier V. D."/>
        </authorList>
    </citation>
    <scope>NUCLEOTIDE SEQUENCE</scope>
    <source>
        <strain evidence="15">AVDCRST_MAG69</strain>
    </source>
</reference>
<dbReference type="SUPFAM" id="SSF101353">
    <property type="entry name" value="Putative anticodon-binding domain of alanyl-tRNA synthetase (AlaRS)"/>
    <property type="match status" value="1"/>
</dbReference>
<evidence type="ECO:0000256" key="2">
    <source>
        <dbReference type="ARBA" id="ARBA00022555"/>
    </source>
</evidence>
<feature type="domain" description="Alanyl-transfer RNA synthetases family profile" evidence="14">
    <location>
        <begin position="1"/>
        <end position="710"/>
    </location>
</feature>
<comment type="catalytic activity">
    <reaction evidence="12 13">
        <text>tRNA(Ala) + L-alanine + ATP = L-alanyl-tRNA(Ala) + AMP + diphosphate</text>
        <dbReference type="Rhea" id="RHEA:12540"/>
        <dbReference type="Rhea" id="RHEA-COMP:9657"/>
        <dbReference type="Rhea" id="RHEA-COMP:9923"/>
        <dbReference type="ChEBI" id="CHEBI:30616"/>
        <dbReference type="ChEBI" id="CHEBI:33019"/>
        <dbReference type="ChEBI" id="CHEBI:57972"/>
        <dbReference type="ChEBI" id="CHEBI:78442"/>
        <dbReference type="ChEBI" id="CHEBI:78497"/>
        <dbReference type="ChEBI" id="CHEBI:456215"/>
        <dbReference type="EC" id="6.1.1.7"/>
    </reaction>
</comment>
<evidence type="ECO:0000256" key="1">
    <source>
        <dbReference type="ARBA" id="ARBA00008226"/>
    </source>
</evidence>
<keyword evidence="5 13" id="KW-0547">Nucleotide-binding</keyword>
<dbReference type="InterPro" id="IPR009000">
    <property type="entry name" value="Transl_B-barrel_sf"/>
</dbReference>
<evidence type="ECO:0000256" key="9">
    <source>
        <dbReference type="ARBA" id="ARBA00022917"/>
    </source>
</evidence>
<dbReference type="SMART" id="SM00863">
    <property type="entry name" value="tRNA_SAD"/>
    <property type="match status" value="1"/>
</dbReference>
<dbReference type="GO" id="GO:0000049">
    <property type="term" value="F:tRNA binding"/>
    <property type="evidence" value="ECO:0007669"/>
    <property type="project" value="UniProtKB-KW"/>
</dbReference>
<evidence type="ECO:0000256" key="7">
    <source>
        <dbReference type="ARBA" id="ARBA00022840"/>
    </source>
</evidence>
<dbReference type="HAMAP" id="MF_00036_B">
    <property type="entry name" value="Ala_tRNA_synth_B"/>
    <property type="match status" value="1"/>
</dbReference>
<dbReference type="Gene3D" id="3.10.310.40">
    <property type="match status" value="1"/>
</dbReference>
<dbReference type="SUPFAM" id="SSF50447">
    <property type="entry name" value="Translation proteins"/>
    <property type="match status" value="1"/>
</dbReference>
<dbReference type="GO" id="GO:0005829">
    <property type="term" value="C:cytosol"/>
    <property type="evidence" value="ECO:0007669"/>
    <property type="project" value="TreeGrafter"/>
</dbReference>
<dbReference type="EC" id="6.1.1.7" evidence="13"/>
<dbReference type="GO" id="GO:0008270">
    <property type="term" value="F:zinc ion binding"/>
    <property type="evidence" value="ECO:0007669"/>
    <property type="project" value="UniProtKB-UniRule"/>
</dbReference>
<dbReference type="EMBL" id="CADCVP010000089">
    <property type="protein sequence ID" value="CAA9479209.1"/>
    <property type="molecule type" value="Genomic_DNA"/>
</dbReference>
<evidence type="ECO:0000256" key="6">
    <source>
        <dbReference type="ARBA" id="ARBA00022833"/>
    </source>
</evidence>
<dbReference type="Gene3D" id="3.30.54.20">
    <property type="match status" value="1"/>
</dbReference>
<dbReference type="GO" id="GO:0004813">
    <property type="term" value="F:alanine-tRNA ligase activity"/>
    <property type="evidence" value="ECO:0007669"/>
    <property type="project" value="UniProtKB-UniRule"/>
</dbReference>
<dbReference type="GO" id="GO:0005524">
    <property type="term" value="F:ATP binding"/>
    <property type="evidence" value="ECO:0007669"/>
    <property type="project" value="UniProtKB-UniRule"/>
</dbReference>
<keyword evidence="10 13" id="KW-0030">Aminoacyl-tRNA synthetase</keyword>
<dbReference type="InterPro" id="IPR018163">
    <property type="entry name" value="Thr/Ala-tRNA-synth_IIc_edit"/>
</dbReference>
<dbReference type="SUPFAM" id="SSF55186">
    <property type="entry name" value="ThrRS/AlaRS common domain"/>
    <property type="match status" value="1"/>
</dbReference>
<keyword evidence="6 13" id="KW-0862">Zinc</keyword>
<keyword evidence="3 13" id="KW-0436">Ligase</keyword>
<comment type="cofactor">
    <cofactor evidence="13">
        <name>Zn(2+)</name>
        <dbReference type="ChEBI" id="CHEBI:29105"/>
    </cofactor>
    <text evidence="13">Binds 1 zinc ion per subunit.</text>
</comment>
<dbReference type="InterPro" id="IPR023033">
    <property type="entry name" value="Ala_tRNA_ligase_euk/bac"/>
</dbReference>
<evidence type="ECO:0000256" key="8">
    <source>
        <dbReference type="ARBA" id="ARBA00022884"/>
    </source>
</evidence>
<evidence type="ECO:0000259" key="14">
    <source>
        <dbReference type="PROSITE" id="PS50860"/>
    </source>
</evidence>
<dbReference type="InterPro" id="IPR003156">
    <property type="entry name" value="DHHA1_dom"/>
</dbReference>
<dbReference type="Pfam" id="PF01411">
    <property type="entry name" value="tRNA-synt_2c"/>
    <property type="match status" value="1"/>
</dbReference>
<dbReference type="AlphaFoldDB" id="A0A6J4RQM4"/>
<dbReference type="InterPro" id="IPR002318">
    <property type="entry name" value="Ala-tRNA-lgiase_IIc"/>
</dbReference>
<keyword evidence="8 13" id="KW-0694">RNA-binding</keyword>
<keyword evidence="7 13" id="KW-0067">ATP-binding</keyword>
<dbReference type="InterPro" id="IPR045864">
    <property type="entry name" value="aa-tRNA-synth_II/BPL/LPL"/>
</dbReference>
<evidence type="ECO:0000256" key="12">
    <source>
        <dbReference type="ARBA" id="ARBA00048300"/>
    </source>
</evidence>
<evidence type="ECO:0000256" key="5">
    <source>
        <dbReference type="ARBA" id="ARBA00022741"/>
    </source>
</evidence>